<keyword evidence="8" id="KW-1185">Reference proteome</keyword>
<dbReference type="SUPFAM" id="SSF103473">
    <property type="entry name" value="MFS general substrate transporter"/>
    <property type="match status" value="1"/>
</dbReference>
<organism evidence="7 8">
    <name type="scientific">Phyllachora maydis</name>
    <dbReference type="NCBI Taxonomy" id="1825666"/>
    <lineage>
        <taxon>Eukaryota</taxon>
        <taxon>Fungi</taxon>
        <taxon>Dikarya</taxon>
        <taxon>Ascomycota</taxon>
        <taxon>Pezizomycotina</taxon>
        <taxon>Sordariomycetes</taxon>
        <taxon>Sordariomycetidae</taxon>
        <taxon>Phyllachorales</taxon>
        <taxon>Phyllachoraceae</taxon>
        <taxon>Phyllachora</taxon>
    </lineage>
</organism>
<dbReference type="InterPro" id="IPR004752">
    <property type="entry name" value="AmpG_permease/AT-1"/>
</dbReference>
<reference evidence="7" key="1">
    <citation type="journal article" date="2023" name="Mol. Plant Microbe Interact.">
        <title>Elucidating the Obligate Nature and Biological Capacity of an Invasive Fungal Corn Pathogen.</title>
        <authorList>
            <person name="MacCready J.S."/>
            <person name="Roggenkamp E.M."/>
            <person name="Gdanetz K."/>
            <person name="Chilvers M.I."/>
        </authorList>
    </citation>
    <scope>NUCLEOTIDE SEQUENCE</scope>
    <source>
        <strain evidence="7">PM02</strain>
    </source>
</reference>
<keyword evidence="4 6" id="KW-0472">Membrane</keyword>
<feature type="transmembrane region" description="Helical" evidence="6">
    <location>
        <begin position="387"/>
        <end position="411"/>
    </location>
</feature>
<feature type="transmembrane region" description="Helical" evidence="6">
    <location>
        <begin position="524"/>
        <end position="544"/>
    </location>
</feature>
<feature type="transmembrane region" description="Helical" evidence="6">
    <location>
        <begin position="234"/>
        <end position="253"/>
    </location>
</feature>
<sequence>MTNPPRADGTSPPAGRTENSHGKALAASALADGDMSRKMELLRNRSHESSSADVAANLMARENFSLETTPSTTINNHGFWDLPLQDQRNFGLLVLLYFLQGIPMGLASGSVPFLLKKHMSYSELGIFSLASYPYSLKLLWSPVVDALWSPKVGRRKSWILPIQLLSGLGMLWLGAKVEGLMQSMGKPGGPTVWAFTGWWFFLVLMCATQDIAVDGWALTLLTPGNVSYASTAQTVGLTAGHFLSYTVFLAFYSADFANKWFRTEPLDHGLMSLGGYLTFWGWAYIAVTIGLALLKREDRTDNEDGIWDVYKIMWGVLKLKNVQTILLVHLIAKIGFQANDGVTSLKLIDKGFGTDNMALTVLVDFPFEIGLGYYVGKWSQEYTPMRIWCWGFVGRLVAALLAQCTVAIFPAAGVTPWYLLAVIAEHVFSTFTNTVMFVAVSAFHARIADPVIGGTYMTLLATVCNLGGTFPRVFVLRLVDGFTSATCTAKPGAIAKIDPFSCAMQADKERCDTLGGLCHVDRDGYYMVNIICVIFGAVTFAMYIRPKVLQLQALPLRAWRLATKAAGPVK</sequence>
<feature type="transmembrane region" description="Helical" evidence="6">
    <location>
        <begin position="273"/>
        <end position="294"/>
    </location>
</feature>
<dbReference type="AlphaFoldDB" id="A0AAD9IEL8"/>
<proteinExistence type="predicted"/>
<feature type="transmembrane region" description="Helical" evidence="6">
    <location>
        <begin position="90"/>
        <end position="115"/>
    </location>
</feature>
<name>A0AAD9IEL8_9PEZI</name>
<evidence type="ECO:0008006" key="9">
    <source>
        <dbReference type="Google" id="ProtNLM"/>
    </source>
</evidence>
<dbReference type="PANTHER" id="PTHR12778:SF9">
    <property type="entry name" value="ACETYL-COENZYME A TRANSPORTER 1"/>
    <property type="match status" value="1"/>
</dbReference>
<comment type="subcellular location">
    <subcellularLocation>
        <location evidence="1">Membrane</location>
        <topology evidence="1">Multi-pass membrane protein</topology>
    </subcellularLocation>
</comment>
<evidence type="ECO:0000313" key="8">
    <source>
        <dbReference type="Proteomes" id="UP001217918"/>
    </source>
</evidence>
<feature type="transmembrane region" description="Helical" evidence="6">
    <location>
        <begin position="195"/>
        <end position="222"/>
    </location>
</feature>
<keyword evidence="2 6" id="KW-0812">Transmembrane</keyword>
<feature type="transmembrane region" description="Helical" evidence="6">
    <location>
        <begin position="417"/>
        <end position="443"/>
    </location>
</feature>
<dbReference type="GO" id="GO:0016020">
    <property type="term" value="C:membrane"/>
    <property type="evidence" value="ECO:0007669"/>
    <property type="project" value="UniProtKB-SubCell"/>
</dbReference>
<dbReference type="GO" id="GO:0008521">
    <property type="term" value="F:acetyl-CoA transmembrane transporter activity"/>
    <property type="evidence" value="ECO:0007669"/>
    <property type="project" value="InterPro"/>
</dbReference>
<evidence type="ECO:0000313" key="7">
    <source>
        <dbReference type="EMBL" id="KAK2075172.1"/>
    </source>
</evidence>
<dbReference type="GO" id="GO:0035348">
    <property type="term" value="P:acetyl-CoA transmembrane transport"/>
    <property type="evidence" value="ECO:0007669"/>
    <property type="project" value="InterPro"/>
</dbReference>
<keyword evidence="3 6" id="KW-1133">Transmembrane helix</keyword>
<dbReference type="InterPro" id="IPR036259">
    <property type="entry name" value="MFS_trans_sf"/>
</dbReference>
<dbReference type="PANTHER" id="PTHR12778">
    <property type="entry name" value="SOLUTE CARRIER FAMILY 33 ACETYL-COA TRANSPORTER -RELATED"/>
    <property type="match status" value="1"/>
</dbReference>
<accession>A0AAD9IEL8</accession>
<dbReference type="EMBL" id="JAQQPM010000009">
    <property type="protein sequence ID" value="KAK2075172.1"/>
    <property type="molecule type" value="Genomic_DNA"/>
</dbReference>
<evidence type="ECO:0000256" key="1">
    <source>
        <dbReference type="ARBA" id="ARBA00004141"/>
    </source>
</evidence>
<dbReference type="InterPro" id="IPR024371">
    <property type="entry name" value="AcetylCoA_trans_1-like"/>
</dbReference>
<protein>
    <recommendedName>
        <fullName evidence="9">Acetyl-coenzyme A transporter 1</fullName>
    </recommendedName>
</protein>
<gene>
    <name evidence="7" type="ORF">P8C59_009319</name>
</gene>
<comment type="caution">
    <text evidence="7">The sequence shown here is derived from an EMBL/GenBank/DDBJ whole genome shotgun (WGS) entry which is preliminary data.</text>
</comment>
<feature type="transmembrane region" description="Helical" evidence="6">
    <location>
        <begin position="158"/>
        <end position="175"/>
    </location>
</feature>
<evidence type="ECO:0000256" key="3">
    <source>
        <dbReference type="ARBA" id="ARBA00022989"/>
    </source>
</evidence>
<dbReference type="Proteomes" id="UP001217918">
    <property type="component" value="Unassembled WGS sequence"/>
</dbReference>
<evidence type="ECO:0000256" key="6">
    <source>
        <dbReference type="SAM" id="Phobius"/>
    </source>
</evidence>
<dbReference type="FunFam" id="1.20.1250.20:FF:000289">
    <property type="entry name" value="Acetyl-coenzyme A transporter 1"/>
    <property type="match status" value="1"/>
</dbReference>
<feature type="region of interest" description="Disordered" evidence="5">
    <location>
        <begin position="1"/>
        <end position="24"/>
    </location>
</feature>
<evidence type="ECO:0000256" key="4">
    <source>
        <dbReference type="ARBA" id="ARBA00023136"/>
    </source>
</evidence>
<dbReference type="Pfam" id="PF13000">
    <property type="entry name" value="Acatn"/>
    <property type="match status" value="2"/>
</dbReference>
<evidence type="ECO:0000256" key="2">
    <source>
        <dbReference type="ARBA" id="ARBA00022692"/>
    </source>
</evidence>
<feature type="transmembrane region" description="Helical" evidence="6">
    <location>
        <begin position="455"/>
        <end position="474"/>
    </location>
</feature>
<evidence type="ECO:0000256" key="5">
    <source>
        <dbReference type="SAM" id="MobiDB-lite"/>
    </source>
</evidence>